<keyword evidence="3 7" id="KW-1133">Transmembrane helix</keyword>
<dbReference type="FunFam" id="3.30.160.60:FF:000242">
    <property type="entry name" value="Endolytic murein transglycosylase"/>
    <property type="match status" value="1"/>
</dbReference>
<dbReference type="Gene3D" id="3.30.160.60">
    <property type="entry name" value="Classic Zinc Finger"/>
    <property type="match status" value="2"/>
</dbReference>
<evidence type="ECO:0000256" key="1">
    <source>
        <dbReference type="ARBA" id="ARBA00022475"/>
    </source>
</evidence>
<reference evidence="8 9" key="1">
    <citation type="submission" date="2019-04" db="EMBL/GenBank/DDBJ databases">
        <authorList>
            <person name="Hwang J.C."/>
        </authorList>
    </citation>
    <scope>NUCLEOTIDE SEQUENCE [LARGE SCALE GENOMIC DNA]</scope>
    <source>
        <strain evidence="8 9">IMCC35001</strain>
    </source>
</reference>
<dbReference type="InterPro" id="IPR003770">
    <property type="entry name" value="MLTG-like"/>
</dbReference>
<dbReference type="PANTHER" id="PTHR30518">
    <property type="entry name" value="ENDOLYTIC MUREIN TRANSGLYCOSYLASE"/>
    <property type="match status" value="1"/>
</dbReference>
<keyword evidence="5 7" id="KW-0456">Lyase</keyword>
<dbReference type="EMBL" id="SWCI01000002">
    <property type="protein sequence ID" value="TKB50402.1"/>
    <property type="molecule type" value="Genomic_DNA"/>
</dbReference>
<name>A0A4U1BGF2_9GAMM</name>
<evidence type="ECO:0000256" key="6">
    <source>
        <dbReference type="ARBA" id="ARBA00023316"/>
    </source>
</evidence>
<accession>A0A4U1BGF2</accession>
<proteinExistence type="inferred from homology"/>
<keyword evidence="7" id="KW-0997">Cell inner membrane</keyword>
<comment type="similarity">
    <text evidence="7">Belongs to the transglycosylase MltG family.</text>
</comment>
<evidence type="ECO:0000256" key="4">
    <source>
        <dbReference type="ARBA" id="ARBA00023136"/>
    </source>
</evidence>
<dbReference type="PANTHER" id="PTHR30518:SF2">
    <property type="entry name" value="ENDOLYTIC MUREIN TRANSGLYCOSYLASE"/>
    <property type="match status" value="1"/>
</dbReference>
<gene>
    <name evidence="7 8" type="primary">mltG</name>
    <name evidence="8" type="ORF">FCL40_04405</name>
</gene>
<comment type="caution">
    <text evidence="8">The sequence shown here is derived from an EMBL/GenBank/DDBJ whole genome shotgun (WGS) entry which is preliminary data.</text>
</comment>
<evidence type="ECO:0000256" key="2">
    <source>
        <dbReference type="ARBA" id="ARBA00022692"/>
    </source>
</evidence>
<comment type="catalytic activity">
    <reaction evidence="7">
        <text>a peptidoglycan chain = a peptidoglycan chain with N-acetyl-1,6-anhydromuramyl-[peptide] at the reducing end + a peptidoglycan chain with N-acetylglucosamine at the non-reducing end.</text>
        <dbReference type="EC" id="4.2.2.29"/>
    </reaction>
</comment>
<dbReference type="NCBIfam" id="TIGR00247">
    <property type="entry name" value="endolytic transglycosylase MltG"/>
    <property type="match status" value="1"/>
</dbReference>
<keyword evidence="2 7" id="KW-0812">Transmembrane</keyword>
<dbReference type="CDD" id="cd08010">
    <property type="entry name" value="MltG_like"/>
    <property type="match status" value="1"/>
</dbReference>
<dbReference type="GO" id="GO:0009252">
    <property type="term" value="P:peptidoglycan biosynthetic process"/>
    <property type="evidence" value="ECO:0007669"/>
    <property type="project" value="UniProtKB-UniRule"/>
</dbReference>
<dbReference type="Proteomes" id="UP000305674">
    <property type="component" value="Unassembled WGS sequence"/>
</dbReference>
<dbReference type="GO" id="GO:0008932">
    <property type="term" value="F:lytic endotransglycosylase activity"/>
    <property type="evidence" value="ECO:0007669"/>
    <property type="project" value="UniProtKB-UniRule"/>
</dbReference>
<keyword evidence="1 7" id="KW-1003">Cell membrane</keyword>
<evidence type="ECO:0000313" key="9">
    <source>
        <dbReference type="Proteomes" id="UP000305674"/>
    </source>
</evidence>
<evidence type="ECO:0000256" key="5">
    <source>
        <dbReference type="ARBA" id="ARBA00023239"/>
    </source>
</evidence>
<protein>
    <recommendedName>
        <fullName evidence="7">Endolytic murein transglycosylase</fullName>
        <ecNumber evidence="7">4.2.2.29</ecNumber>
    </recommendedName>
    <alternativeName>
        <fullName evidence="7">Peptidoglycan lytic transglycosylase</fullName>
    </alternativeName>
    <alternativeName>
        <fullName evidence="7">Peptidoglycan polymerization terminase</fullName>
    </alternativeName>
</protein>
<dbReference type="GO" id="GO:0071555">
    <property type="term" value="P:cell wall organization"/>
    <property type="evidence" value="ECO:0007669"/>
    <property type="project" value="UniProtKB-KW"/>
</dbReference>
<dbReference type="HAMAP" id="MF_02065">
    <property type="entry name" value="MltG"/>
    <property type="match status" value="1"/>
</dbReference>
<comment type="function">
    <text evidence="7">Functions as a peptidoglycan terminase that cleaves nascent peptidoglycan strands endolytically to terminate their elongation.</text>
</comment>
<dbReference type="GO" id="GO:0005886">
    <property type="term" value="C:plasma membrane"/>
    <property type="evidence" value="ECO:0007669"/>
    <property type="project" value="UniProtKB-UniRule"/>
</dbReference>
<evidence type="ECO:0000256" key="7">
    <source>
        <dbReference type="HAMAP-Rule" id="MF_02065"/>
    </source>
</evidence>
<dbReference type="AlphaFoldDB" id="A0A4U1BGF2"/>
<feature type="site" description="Important for catalytic activity" evidence="7">
    <location>
        <position position="219"/>
    </location>
</feature>
<dbReference type="OrthoDB" id="9814591at2"/>
<dbReference type="EC" id="4.2.2.29" evidence="7"/>
<sequence>MNRWMTRLLLSLMSLALALVVAAAYMVHRLESQMTAPLAMDQPTEWTLPEGATTVRVANLWSQAGWVPTSFWIKVAVRLEPGLAQIKAGTYELTPQMSVRDALQLLVEGRQKAFRLTLVEGETLRQALARIAAHPKLVQPEQGGAALKAAIGFQGDNPEGMLFPDTYQFHAGDSAVALVKRSSARMQREIQLAWSQCQEGLPLKNDYQMVILASIIEKETALAEERPLIGSVFINRLNRGMRLQTDPTVIYGMGERFNGNITKADLLERTPYNTYRIRGLPPTPIALVGREALQAACQPAQSKYYYFVSRGDGSHHFSRTLREHNQAVNKYIRKRS</sequence>
<dbReference type="Pfam" id="PF02618">
    <property type="entry name" value="YceG"/>
    <property type="match status" value="1"/>
</dbReference>
<keyword evidence="6 7" id="KW-0961">Cell wall biogenesis/degradation</keyword>
<evidence type="ECO:0000313" key="8">
    <source>
        <dbReference type="EMBL" id="TKB50402.1"/>
    </source>
</evidence>
<dbReference type="RefSeq" id="WP_136851740.1">
    <property type="nucleotide sequence ID" value="NZ_SWCI01000002.1"/>
</dbReference>
<evidence type="ECO:0000256" key="3">
    <source>
        <dbReference type="ARBA" id="ARBA00022989"/>
    </source>
</evidence>
<keyword evidence="9" id="KW-1185">Reference proteome</keyword>
<organism evidence="8 9">
    <name type="scientific">Ferrimonas sediminicola</name>
    <dbReference type="NCBI Taxonomy" id="2569538"/>
    <lineage>
        <taxon>Bacteria</taxon>
        <taxon>Pseudomonadati</taxon>
        <taxon>Pseudomonadota</taxon>
        <taxon>Gammaproteobacteria</taxon>
        <taxon>Alteromonadales</taxon>
        <taxon>Ferrimonadaceae</taxon>
        <taxon>Ferrimonas</taxon>
    </lineage>
</organism>
<keyword evidence="4 7" id="KW-0472">Membrane</keyword>